<sequence>MFASHLLGLTLLVATASFVLGVFVAYAVWGYRSFEVQDLEASITASRAKAVRLREEQSRLHARLQEA</sequence>
<dbReference type="AlphaFoldDB" id="A0A517NP99"/>
<evidence type="ECO:0000313" key="3">
    <source>
        <dbReference type="Proteomes" id="UP000319817"/>
    </source>
</evidence>
<accession>A0A517NP99</accession>
<evidence type="ECO:0000313" key="2">
    <source>
        <dbReference type="EMBL" id="QDT08946.1"/>
    </source>
</evidence>
<dbReference type="Proteomes" id="UP000319817">
    <property type="component" value="Chromosome"/>
</dbReference>
<reference evidence="2 3" key="1">
    <citation type="submission" date="2019-02" db="EMBL/GenBank/DDBJ databases">
        <title>Deep-cultivation of Planctomycetes and their phenomic and genomic characterization uncovers novel biology.</title>
        <authorList>
            <person name="Wiegand S."/>
            <person name="Jogler M."/>
            <person name="Boedeker C."/>
            <person name="Pinto D."/>
            <person name="Vollmers J."/>
            <person name="Rivas-Marin E."/>
            <person name="Kohn T."/>
            <person name="Peeters S.H."/>
            <person name="Heuer A."/>
            <person name="Rast P."/>
            <person name="Oberbeckmann S."/>
            <person name="Bunk B."/>
            <person name="Jeske O."/>
            <person name="Meyerdierks A."/>
            <person name="Storesund J.E."/>
            <person name="Kallscheuer N."/>
            <person name="Luecker S."/>
            <person name="Lage O.M."/>
            <person name="Pohl T."/>
            <person name="Merkel B.J."/>
            <person name="Hornburger P."/>
            <person name="Mueller R.-W."/>
            <person name="Bruemmer F."/>
            <person name="Labrenz M."/>
            <person name="Spormann A.M."/>
            <person name="Op den Camp H."/>
            <person name="Overmann J."/>
            <person name="Amann R."/>
            <person name="Jetten M.S.M."/>
            <person name="Mascher T."/>
            <person name="Medema M.H."/>
            <person name="Devos D.P."/>
            <person name="Kaster A.-K."/>
            <person name="Ovreas L."/>
            <person name="Rohde M."/>
            <person name="Galperin M.Y."/>
            <person name="Jogler C."/>
        </authorList>
    </citation>
    <scope>NUCLEOTIDE SEQUENCE [LARGE SCALE GENOMIC DNA]</scope>
    <source>
        <strain evidence="2 3">K23_9</strain>
    </source>
</reference>
<proteinExistence type="predicted"/>
<dbReference type="RefSeq" id="WP_145416409.1">
    <property type="nucleotide sequence ID" value="NZ_CP036526.1"/>
</dbReference>
<name>A0A517NP99_9BACT</name>
<protein>
    <submittedName>
        <fullName evidence="2">Uncharacterized protein</fullName>
    </submittedName>
</protein>
<gene>
    <name evidence="2" type="ORF">K239x_08890</name>
</gene>
<keyword evidence="1" id="KW-0812">Transmembrane</keyword>
<keyword evidence="1" id="KW-0472">Membrane</keyword>
<organism evidence="2 3">
    <name type="scientific">Stieleria marina</name>
    <dbReference type="NCBI Taxonomy" id="1930275"/>
    <lineage>
        <taxon>Bacteria</taxon>
        <taxon>Pseudomonadati</taxon>
        <taxon>Planctomycetota</taxon>
        <taxon>Planctomycetia</taxon>
        <taxon>Pirellulales</taxon>
        <taxon>Pirellulaceae</taxon>
        <taxon>Stieleria</taxon>
    </lineage>
</organism>
<keyword evidence="1" id="KW-1133">Transmembrane helix</keyword>
<dbReference type="EMBL" id="CP036526">
    <property type="protein sequence ID" value="QDT08946.1"/>
    <property type="molecule type" value="Genomic_DNA"/>
</dbReference>
<keyword evidence="3" id="KW-1185">Reference proteome</keyword>
<feature type="transmembrane region" description="Helical" evidence="1">
    <location>
        <begin position="6"/>
        <end position="29"/>
    </location>
</feature>
<evidence type="ECO:0000256" key="1">
    <source>
        <dbReference type="SAM" id="Phobius"/>
    </source>
</evidence>